<evidence type="ECO:0000313" key="2">
    <source>
        <dbReference type="Proteomes" id="UP001066276"/>
    </source>
</evidence>
<sequence length="132" mass="14647">MAPCPCPARLFLRSRARSSAGRPPRRGCPRRMEHVRETSASSALTVFYSVYFYLRLESAPLKRGPVVRASGITRLSPTTVASRVCLHLDGKLRSELVLVKRFICKTPSLQLPASVPRLLLGPPRTRRGPDVP</sequence>
<proteinExistence type="predicted"/>
<gene>
    <name evidence="1" type="ORF">NDU88_001062</name>
</gene>
<reference evidence="1" key="1">
    <citation type="journal article" date="2022" name="bioRxiv">
        <title>Sequencing and chromosome-scale assembly of the giantPleurodeles waltlgenome.</title>
        <authorList>
            <person name="Brown T."/>
            <person name="Elewa A."/>
            <person name="Iarovenko S."/>
            <person name="Subramanian E."/>
            <person name="Araus A.J."/>
            <person name="Petzold A."/>
            <person name="Susuki M."/>
            <person name="Suzuki K.-i.T."/>
            <person name="Hayashi T."/>
            <person name="Toyoda A."/>
            <person name="Oliveira C."/>
            <person name="Osipova E."/>
            <person name="Leigh N.D."/>
            <person name="Simon A."/>
            <person name="Yun M.H."/>
        </authorList>
    </citation>
    <scope>NUCLEOTIDE SEQUENCE</scope>
    <source>
        <strain evidence="1">20211129_DDA</strain>
        <tissue evidence="1">Liver</tissue>
    </source>
</reference>
<accession>A0AAV7R9N6</accession>
<protein>
    <submittedName>
        <fullName evidence="1">Uncharacterized protein</fullName>
    </submittedName>
</protein>
<name>A0AAV7R9N6_PLEWA</name>
<comment type="caution">
    <text evidence="1">The sequence shown here is derived from an EMBL/GenBank/DDBJ whole genome shotgun (WGS) entry which is preliminary data.</text>
</comment>
<organism evidence="1 2">
    <name type="scientific">Pleurodeles waltl</name>
    <name type="common">Iberian ribbed newt</name>
    <dbReference type="NCBI Taxonomy" id="8319"/>
    <lineage>
        <taxon>Eukaryota</taxon>
        <taxon>Metazoa</taxon>
        <taxon>Chordata</taxon>
        <taxon>Craniata</taxon>
        <taxon>Vertebrata</taxon>
        <taxon>Euteleostomi</taxon>
        <taxon>Amphibia</taxon>
        <taxon>Batrachia</taxon>
        <taxon>Caudata</taxon>
        <taxon>Salamandroidea</taxon>
        <taxon>Salamandridae</taxon>
        <taxon>Pleurodelinae</taxon>
        <taxon>Pleurodeles</taxon>
    </lineage>
</organism>
<dbReference type="AlphaFoldDB" id="A0AAV7R9N6"/>
<evidence type="ECO:0000313" key="1">
    <source>
        <dbReference type="EMBL" id="KAJ1148225.1"/>
    </source>
</evidence>
<dbReference type="EMBL" id="JANPWB010000009">
    <property type="protein sequence ID" value="KAJ1148225.1"/>
    <property type="molecule type" value="Genomic_DNA"/>
</dbReference>
<dbReference type="Proteomes" id="UP001066276">
    <property type="component" value="Chromosome 5"/>
</dbReference>
<keyword evidence="2" id="KW-1185">Reference proteome</keyword>